<accession>A0A059ZP68</accession>
<feature type="transmembrane region" description="Helical" evidence="1">
    <location>
        <begin position="50"/>
        <end position="70"/>
    </location>
</feature>
<dbReference type="KEGG" id="acz:Acaty_c0857"/>
<feature type="transmembrane region" description="Helical" evidence="1">
    <location>
        <begin position="25"/>
        <end position="43"/>
    </location>
</feature>
<reference evidence="2 3" key="1">
    <citation type="journal article" date="2009" name="J. Bacteriol.">
        <title>Draft genome sequence of the extremely acidophilic bacterium Acidithiobacillus caldus ATCC 51756 reveals metabolic versatility in the genus Acidithiobacillus.</title>
        <authorList>
            <person name="Valdes J."/>
            <person name="Quatrini R."/>
            <person name="Hallberg K."/>
            <person name="Dopson M."/>
            <person name="Valenzuela P.D."/>
            <person name="Holmes D.S."/>
        </authorList>
    </citation>
    <scope>NUCLEOTIDE SEQUENCE [LARGE SCALE GENOMIC DNA]</scope>
    <source>
        <strain evidence="3">ATCC 51756 / DSM 8584 / KU</strain>
    </source>
</reference>
<dbReference type="HOGENOM" id="CLU_1010576_0_0_6"/>
<dbReference type="RefSeq" id="WP_004871146.1">
    <property type="nucleotide sequence ID" value="NZ_CP005986.1"/>
</dbReference>
<proteinExistence type="predicted"/>
<dbReference type="eggNOG" id="ENOG50310S6">
    <property type="taxonomic scope" value="Bacteria"/>
</dbReference>
<keyword evidence="1" id="KW-1133">Transmembrane helix</keyword>
<protein>
    <submittedName>
        <fullName evidence="2">Uncharacterized protein</fullName>
    </submittedName>
</protein>
<feature type="transmembrane region" description="Helical" evidence="1">
    <location>
        <begin position="227"/>
        <end position="250"/>
    </location>
</feature>
<dbReference type="Proteomes" id="UP000005522">
    <property type="component" value="Chromosome"/>
</dbReference>
<name>A0A059ZP68_ACICK</name>
<dbReference type="AlphaFoldDB" id="A0A059ZP68"/>
<evidence type="ECO:0000256" key="1">
    <source>
        <dbReference type="SAM" id="Phobius"/>
    </source>
</evidence>
<organism evidence="2 3">
    <name type="scientific">Acidithiobacillus caldus (strain ATCC 51756 / DSM 8584 / KU)</name>
    <dbReference type="NCBI Taxonomy" id="637389"/>
    <lineage>
        <taxon>Bacteria</taxon>
        <taxon>Pseudomonadati</taxon>
        <taxon>Pseudomonadota</taxon>
        <taxon>Acidithiobacillia</taxon>
        <taxon>Acidithiobacillales</taxon>
        <taxon>Acidithiobacillaceae</taxon>
        <taxon>Acidithiobacillus</taxon>
    </lineage>
</organism>
<feature type="transmembrane region" description="Helical" evidence="1">
    <location>
        <begin position="156"/>
        <end position="177"/>
    </location>
</feature>
<evidence type="ECO:0000313" key="2">
    <source>
        <dbReference type="EMBL" id="AIA54734.1"/>
    </source>
</evidence>
<dbReference type="GeneID" id="92930891"/>
<evidence type="ECO:0000313" key="3">
    <source>
        <dbReference type="Proteomes" id="UP000005522"/>
    </source>
</evidence>
<sequence>MSALLKPQPVEPGWIRRWWRESWDLMASSPAVFLLLFGALAAVNTAWQPLLLGIPIACVEMTLIFAITMAVHSGETGLLPVLRRLGHVPWWPLLRLILDLAVLLLVLLLLMLALRQYLGAILAQDHLSTAASLHHLHTPAWDALPLWLRSLISNSLGNAQVLLGNVFLLLSVGVVVAGITRTGYIALLAGFQAVLINVRVWLGFLLASLALQGLSQFLTARLHTEPAALFIGVLAVALLQMVGLYGWCFLRESFGLPGRQVQTVKARNWRAQLRSVGG</sequence>
<keyword evidence="1" id="KW-0472">Membrane</keyword>
<keyword evidence="1" id="KW-0812">Transmembrane</keyword>
<dbReference type="EMBL" id="CP005986">
    <property type="protein sequence ID" value="AIA54734.1"/>
    <property type="molecule type" value="Genomic_DNA"/>
</dbReference>
<feature type="transmembrane region" description="Helical" evidence="1">
    <location>
        <begin position="90"/>
        <end position="110"/>
    </location>
</feature>
<gene>
    <name evidence="2" type="ORF">Acaty_c0857</name>
</gene>